<evidence type="ECO:0000313" key="1">
    <source>
        <dbReference type="EMBL" id="SBW22995.1"/>
    </source>
</evidence>
<keyword evidence="2" id="KW-1185">Reference proteome</keyword>
<reference evidence="2" key="1">
    <citation type="submission" date="2016-02" db="EMBL/GenBank/DDBJ databases">
        <authorList>
            <person name="Wibberg D."/>
        </authorList>
    </citation>
    <scope>NUCLEOTIDE SEQUENCE [LARGE SCALE GENOMIC DNA]</scope>
</reference>
<name>A0A1C3NZN8_9ACTN</name>
<dbReference type="EMBL" id="FLUV01001426">
    <property type="protein sequence ID" value="SBW22995.1"/>
    <property type="molecule type" value="Genomic_DNA"/>
</dbReference>
<evidence type="ECO:0008006" key="3">
    <source>
        <dbReference type="Google" id="ProtNLM"/>
    </source>
</evidence>
<dbReference type="Proteomes" id="UP000199013">
    <property type="component" value="Unassembled WGS sequence"/>
</dbReference>
<evidence type="ECO:0000313" key="2">
    <source>
        <dbReference type="Proteomes" id="UP000199013"/>
    </source>
</evidence>
<dbReference type="AlphaFoldDB" id="A0A1C3NZN8"/>
<gene>
    <name evidence="1" type="ORF">FDG2_3408</name>
</gene>
<organism evidence="1 2">
    <name type="scientific">Candidatus Protofrankia californiensis</name>
    <dbReference type="NCBI Taxonomy" id="1839754"/>
    <lineage>
        <taxon>Bacteria</taxon>
        <taxon>Bacillati</taxon>
        <taxon>Actinomycetota</taxon>
        <taxon>Actinomycetes</taxon>
        <taxon>Frankiales</taxon>
        <taxon>Frankiaceae</taxon>
        <taxon>Protofrankia</taxon>
    </lineage>
</organism>
<proteinExistence type="predicted"/>
<protein>
    <recommendedName>
        <fullName evidence="3">Transposase IS701-like DDE domain-containing protein</fullName>
    </recommendedName>
</protein>
<accession>A0A1C3NZN8</accession>
<sequence length="58" mass="6316">MVTALADALPDRRLHVVADAAYAGEQLRTLPTTVTWTTRLRTDAALFRLAPPRTGHCG</sequence>